<proteinExistence type="predicted"/>
<dbReference type="Proteomes" id="UP000677918">
    <property type="component" value="Unassembled WGS sequence"/>
</dbReference>
<dbReference type="EMBL" id="BOVK01000023">
    <property type="protein sequence ID" value="GIQ69069.1"/>
    <property type="molecule type" value="Genomic_DNA"/>
</dbReference>
<name>A0A8J4H549_9BACL</name>
<gene>
    <name evidence="1" type="ORF">XYCOK13_18930</name>
</gene>
<protein>
    <submittedName>
        <fullName evidence="1">Uncharacterized protein</fullName>
    </submittedName>
</protein>
<dbReference type="AlphaFoldDB" id="A0A8J4H549"/>
<sequence length="49" mass="5812">MIFPDTIERIVEYMHYAVYMRLCEVGTKMWYSIKKDTIVMAPKANNRPG</sequence>
<evidence type="ECO:0000313" key="1">
    <source>
        <dbReference type="EMBL" id="GIQ69069.1"/>
    </source>
</evidence>
<organism evidence="1 2">
    <name type="scientific">Xylanibacillus composti</name>
    <dbReference type="NCBI Taxonomy" id="1572762"/>
    <lineage>
        <taxon>Bacteria</taxon>
        <taxon>Bacillati</taxon>
        <taxon>Bacillota</taxon>
        <taxon>Bacilli</taxon>
        <taxon>Bacillales</taxon>
        <taxon>Paenibacillaceae</taxon>
        <taxon>Xylanibacillus</taxon>
    </lineage>
</organism>
<keyword evidence="2" id="KW-1185">Reference proteome</keyword>
<reference evidence="1" key="1">
    <citation type="submission" date="2021-04" db="EMBL/GenBank/DDBJ databases">
        <title>Draft genome sequence of Xylanibacillus composti strain K13.</title>
        <authorList>
            <person name="Uke A."/>
            <person name="Chhe C."/>
            <person name="Baramee S."/>
            <person name="Kosugi A."/>
        </authorList>
    </citation>
    <scope>NUCLEOTIDE SEQUENCE</scope>
    <source>
        <strain evidence="1">K13</strain>
    </source>
</reference>
<evidence type="ECO:0000313" key="2">
    <source>
        <dbReference type="Proteomes" id="UP000677918"/>
    </source>
</evidence>
<accession>A0A8J4H549</accession>
<comment type="caution">
    <text evidence="1">The sequence shown here is derived from an EMBL/GenBank/DDBJ whole genome shotgun (WGS) entry which is preliminary data.</text>
</comment>